<comment type="caution">
    <text evidence="2">The sequence shown here is derived from an EMBL/GenBank/DDBJ whole genome shotgun (WGS) entry which is preliminary data.</text>
</comment>
<evidence type="ECO:0000256" key="1">
    <source>
        <dbReference type="SAM" id="MobiDB-lite"/>
    </source>
</evidence>
<evidence type="ECO:0000313" key="2">
    <source>
        <dbReference type="EMBL" id="CAK9186228.1"/>
    </source>
</evidence>
<dbReference type="EMBL" id="CAUOFW020009502">
    <property type="protein sequence ID" value="CAK9186228.1"/>
    <property type="molecule type" value="Genomic_DNA"/>
</dbReference>
<protein>
    <submittedName>
        <fullName evidence="2">Uncharacterized protein</fullName>
    </submittedName>
</protein>
<dbReference type="AlphaFoldDB" id="A0ABC8UYV9"/>
<proteinExistence type="predicted"/>
<dbReference type="Proteomes" id="UP001642360">
    <property type="component" value="Unassembled WGS sequence"/>
</dbReference>
<organism evidence="2 3">
    <name type="scientific">Ilex paraguariensis</name>
    <name type="common">yerba mate</name>
    <dbReference type="NCBI Taxonomy" id="185542"/>
    <lineage>
        <taxon>Eukaryota</taxon>
        <taxon>Viridiplantae</taxon>
        <taxon>Streptophyta</taxon>
        <taxon>Embryophyta</taxon>
        <taxon>Tracheophyta</taxon>
        <taxon>Spermatophyta</taxon>
        <taxon>Magnoliopsida</taxon>
        <taxon>eudicotyledons</taxon>
        <taxon>Gunneridae</taxon>
        <taxon>Pentapetalae</taxon>
        <taxon>asterids</taxon>
        <taxon>campanulids</taxon>
        <taxon>Aquifoliales</taxon>
        <taxon>Aquifoliaceae</taxon>
        <taxon>Ilex</taxon>
    </lineage>
</organism>
<accession>A0ABC8UYV9</accession>
<feature type="region of interest" description="Disordered" evidence="1">
    <location>
        <begin position="45"/>
        <end position="88"/>
    </location>
</feature>
<sequence length="123" mass="13801">MKVNYVLRDYKCTNKAFEAMEVSDNEFPGFQTSVSNEFVSKRPLSRLQRRAPRPLQLKPTVSIESKSEITSKGGNEESSSSLSSSSFTSCYHNKDPIPLLSPLVLPSFLESTYIQEESTAKSR</sequence>
<keyword evidence="3" id="KW-1185">Reference proteome</keyword>
<evidence type="ECO:0000313" key="3">
    <source>
        <dbReference type="Proteomes" id="UP001642360"/>
    </source>
</evidence>
<name>A0ABC8UYV9_9AQUA</name>
<reference evidence="2 3" key="1">
    <citation type="submission" date="2024-02" db="EMBL/GenBank/DDBJ databases">
        <authorList>
            <person name="Vignale AGUSTIN F."/>
            <person name="Sosa J E."/>
            <person name="Modenutti C."/>
        </authorList>
    </citation>
    <scope>NUCLEOTIDE SEQUENCE [LARGE SCALE GENOMIC DNA]</scope>
</reference>
<gene>
    <name evidence="2" type="ORF">ILEXP_LOCUS56707</name>
</gene>
<feature type="compositionally biased region" description="Low complexity" evidence="1">
    <location>
        <begin position="78"/>
        <end position="88"/>
    </location>
</feature>
<feature type="compositionally biased region" description="Polar residues" evidence="1">
    <location>
        <begin position="62"/>
        <end position="77"/>
    </location>
</feature>